<evidence type="ECO:0000313" key="4">
    <source>
        <dbReference type="Proteomes" id="UP000217790"/>
    </source>
</evidence>
<dbReference type="InParanoid" id="A0A2H3CRA3"/>
<dbReference type="EMBL" id="KZ293793">
    <property type="protein sequence ID" value="PBK79267.1"/>
    <property type="molecule type" value="Genomic_DNA"/>
</dbReference>
<feature type="coiled-coil region" evidence="1">
    <location>
        <begin position="293"/>
        <end position="330"/>
    </location>
</feature>
<dbReference type="STRING" id="47427.A0A2H3CRA3"/>
<organism evidence="3 4">
    <name type="scientific">Armillaria gallica</name>
    <name type="common">Bulbous honey fungus</name>
    <name type="synonym">Armillaria bulbosa</name>
    <dbReference type="NCBI Taxonomy" id="47427"/>
    <lineage>
        <taxon>Eukaryota</taxon>
        <taxon>Fungi</taxon>
        <taxon>Dikarya</taxon>
        <taxon>Basidiomycota</taxon>
        <taxon>Agaricomycotina</taxon>
        <taxon>Agaricomycetes</taxon>
        <taxon>Agaricomycetidae</taxon>
        <taxon>Agaricales</taxon>
        <taxon>Marasmiineae</taxon>
        <taxon>Physalacriaceae</taxon>
        <taxon>Armillaria</taxon>
    </lineage>
</organism>
<gene>
    <name evidence="3" type="ORF">ARMGADRAFT_1021617</name>
</gene>
<name>A0A2H3CRA3_ARMGA</name>
<protein>
    <submittedName>
        <fullName evidence="3">Uncharacterized protein</fullName>
    </submittedName>
</protein>
<feature type="compositionally biased region" description="Low complexity" evidence="2">
    <location>
        <begin position="127"/>
        <end position="141"/>
    </location>
</feature>
<feature type="region of interest" description="Disordered" evidence="2">
    <location>
        <begin position="115"/>
        <end position="141"/>
    </location>
</feature>
<dbReference type="OrthoDB" id="3149356at2759"/>
<keyword evidence="4" id="KW-1185">Reference proteome</keyword>
<reference evidence="4" key="1">
    <citation type="journal article" date="2017" name="Nat. Ecol. Evol.">
        <title>Genome expansion and lineage-specific genetic innovations in the forest pathogenic fungi Armillaria.</title>
        <authorList>
            <person name="Sipos G."/>
            <person name="Prasanna A.N."/>
            <person name="Walter M.C."/>
            <person name="O'Connor E."/>
            <person name="Balint B."/>
            <person name="Krizsan K."/>
            <person name="Kiss B."/>
            <person name="Hess J."/>
            <person name="Varga T."/>
            <person name="Slot J."/>
            <person name="Riley R."/>
            <person name="Boka B."/>
            <person name="Rigling D."/>
            <person name="Barry K."/>
            <person name="Lee J."/>
            <person name="Mihaltcheva S."/>
            <person name="LaButti K."/>
            <person name="Lipzen A."/>
            <person name="Waldron R."/>
            <person name="Moloney N.M."/>
            <person name="Sperisen C."/>
            <person name="Kredics L."/>
            <person name="Vagvoelgyi C."/>
            <person name="Patrignani A."/>
            <person name="Fitzpatrick D."/>
            <person name="Nagy I."/>
            <person name="Doyle S."/>
            <person name="Anderson J.B."/>
            <person name="Grigoriev I.V."/>
            <person name="Gueldener U."/>
            <person name="Muensterkoetter M."/>
            <person name="Nagy L.G."/>
        </authorList>
    </citation>
    <scope>NUCLEOTIDE SEQUENCE [LARGE SCALE GENOMIC DNA]</scope>
    <source>
        <strain evidence="4">Ar21-2</strain>
    </source>
</reference>
<sequence length="334" mass="37913">MFAGLKKRLRFLFYTAMTTVHPYDFSTVPPQNTIIFEPETGLRKNSRSQPAGTYLNDVLKYCPHGSGEAVVTRMEYRKMGPRNACHEFLVCYVEDRRKIHGRVAVIRIERCGVVDPPQTPQGRESRSSSTSVSSSSSKPSGSLFGIAEDKFTITCTPEVEPTDSRLLSTLHFHGSSLVVEELAVATRVASEADERYHVVTSQCLWFALLIWNIICCVKKGNFDEEVRDKDKMGTFSGIPLLHRDASSIFGFPSDTTLPAIISTYNAQWQKWLLDIEAKKMEKEAPAKELSAVRQEVEIERRDKMHALEEIERQRLVIEQQREEIMSLRANKPVI</sequence>
<dbReference type="Proteomes" id="UP000217790">
    <property type="component" value="Unassembled WGS sequence"/>
</dbReference>
<evidence type="ECO:0000256" key="2">
    <source>
        <dbReference type="SAM" id="MobiDB-lite"/>
    </source>
</evidence>
<accession>A0A2H3CRA3</accession>
<dbReference type="AlphaFoldDB" id="A0A2H3CRA3"/>
<evidence type="ECO:0000313" key="3">
    <source>
        <dbReference type="EMBL" id="PBK79267.1"/>
    </source>
</evidence>
<dbReference type="OMA" id="EADERYH"/>
<keyword evidence="1" id="KW-0175">Coiled coil</keyword>
<evidence type="ECO:0000256" key="1">
    <source>
        <dbReference type="SAM" id="Coils"/>
    </source>
</evidence>
<proteinExistence type="predicted"/>